<dbReference type="Pfam" id="PF04079">
    <property type="entry name" value="SMC_ScpB"/>
    <property type="match status" value="1"/>
</dbReference>
<evidence type="ECO:0000256" key="3">
    <source>
        <dbReference type="ARBA" id="ARBA00022829"/>
    </source>
</evidence>
<protein>
    <submittedName>
        <fullName evidence="5">SMC-Scp complex subunit ScpB</fullName>
    </submittedName>
</protein>
<dbReference type="Proteomes" id="UP001056708">
    <property type="component" value="Chromosome"/>
</dbReference>
<dbReference type="InterPro" id="IPR036388">
    <property type="entry name" value="WH-like_DNA-bd_sf"/>
</dbReference>
<dbReference type="EMBL" id="CP098611">
    <property type="protein sequence ID" value="USR90001.1"/>
    <property type="molecule type" value="Genomic_DNA"/>
</dbReference>
<keyword evidence="4" id="KW-0131">Cell cycle</keyword>
<dbReference type="Gene3D" id="1.10.10.10">
    <property type="entry name" value="Winged helix-like DNA-binding domain superfamily/Winged helix DNA-binding domain"/>
    <property type="match status" value="2"/>
</dbReference>
<keyword evidence="3" id="KW-0159">Chromosome partition</keyword>
<gene>
    <name evidence="5" type="primary">scpB</name>
    <name evidence="5" type="ORF">NEA10_14215</name>
</gene>
<organism evidence="5 6">
    <name type="scientific">Phormidium yuhuli AB48</name>
    <dbReference type="NCBI Taxonomy" id="2940671"/>
    <lineage>
        <taxon>Bacteria</taxon>
        <taxon>Bacillati</taxon>
        <taxon>Cyanobacteriota</taxon>
        <taxon>Cyanophyceae</taxon>
        <taxon>Oscillatoriophycideae</taxon>
        <taxon>Oscillatoriales</taxon>
        <taxon>Oscillatoriaceae</taxon>
        <taxon>Phormidium</taxon>
        <taxon>Phormidium yuhuli</taxon>
    </lineage>
</organism>
<dbReference type="NCBIfam" id="TIGR00281">
    <property type="entry name" value="SMC-Scp complex subunit ScpB"/>
    <property type="match status" value="1"/>
</dbReference>
<dbReference type="SUPFAM" id="SSF46785">
    <property type="entry name" value="Winged helix' DNA-binding domain"/>
    <property type="match status" value="2"/>
</dbReference>
<accession>A0ABY5AM37</accession>
<dbReference type="RefSeq" id="WP_252661528.1">
    <property type="nucleotide sequence ID" value="NZ_CP098611.1"/>
</dbReference>
<reference evidence="5" key="1">
    <citation type="submission" date="2022-06" db="EMBL/GenBank/DDBJ databases">
        <title>Genome sequence of Phormidium yuhuli AB48 isolated from an industrial photobioreactor environment.</title>
        <authorList>
            <person name="Qiu Y."/>
            <person name="Noonan A.J.C."/>
            <person name="Dofher K."/>
            <person name="Koch M."/>
            <person name="Kieft B."/>
            <person name="Lin X."/>
            <person name="Ziels R.M."/>
            <person name="Hallam S.J."/>
        </authorList>
    </citation>
    <scope>NUCLEOTIDE SEQUENCE</scope>
    <source>
        <strain evidence="5">AB48</strain>
    </source>
</reference>
<dbReference type="PANTHER" id="PTHR34298:SF2">
    <property type="entry name" value="SEGREGATION AND CONDENSATION PROTEIN B"/>
    <property type="match status" value="1"/>
</dbReference>
<evidence type="ECO:0000313" key="5">
    <source>
        <dbReference type="EMBL" id="USR90001.1"/>
    </source>
</evidence>
<dbReference type="PANTHER" id="PTHR34298">
    <property type="entry name" value="SEGREGATION AND CONDENSATION PROTEIN B"/>
    <property type="match status" value="1"/>
</dbReference>
<dbReference type="PIRSF" id="PIRSF019345">
    <property type="entry name" value="ScpB"/>
    <property type="match status" value="1"/>
</dbReference>
<proteinExistence type="predicted"/>
<evidence type="ECO:0000313" key="6">
    <source>
        <dbReference type="Proteomes" id="UP001056708"/>
    </source>
</evidence>
<evidence type="ECO:0000256" key="4">
    <source>
        <dbReference type="ARBA" id="ARBA00023306"/>
    </source>
</evidence>
<sequence length="171" mass="19254">MKPTQKQPQRRLATVLEAILYLKGQALSLSQLADCAGCDRPQVQEALLELMDDYARRDSALEIVELKGHYSLQLRESFQDVMLELVPAELGLGAQRTLAAIAIKQPLLQSDLVELRGSGAYQQVKDLVELGLVRRRKSADGRSYELRLTDKFHQYFQLQGTVQSLDWIAKG</sequence>
<keyword evidence="6" id="KW-1185">Reference proteome</keyword>
<keyword evidence="2" id="KW-0132">Cell division</keyword>
<evidence type="ECO:0000256" key="2">
    <source>
        <dbReference type="ARBA" id="ARBA00022618"/>
    </source>
</evidence>
<dbReference type="InterPro" id="IPR036390">
    <property type="entry name" value="WH_DNA-bd_sf"/>
</dbReference>
<keyword evidence="1" id="KW-0963">Cytoplasm</keyword>
<name>A0ABY5AM37_9CYAN</name>
<dbReference type="InterPro" id="IPR005234">
    <property type="entry name" value="ScpB_csome_segregation"/>
</dbReference>
<evidence type="ECO:0000256" key="1">
    <source>
        <dbReference type="ARBA" id="ARBA00022490"/>
    </source>
</evidence>